<dbReference type="Pfam" id="PF04309">
    <property type="entry name" value="G3P_antiterm"/>
    <property type="match status" value="1"/>
</dbReference>
<organism evidence="1 2">
    <name type="scientific">Fusibacter paucivorans</name>
    <dbReference type="NCBI Taxonomy" id="76009"/>
    <lineage>
        <taxon>Bacteria</taxon>
        <taxon>Bacillati</taxon>
        <taxon>Bacillota</taxon>
        <taxon>Clostridia</taxon>
        <taxon>Eubacteriales</taxon>
        <taxon>Eubacteriales Family XII. Incertae Sedis</taxon>
        <taxon>Fusibacter</taxon>
    </lineage>
</organism>
<dbReference type="EMBL" id="JAHBCL010000002">
    <property type="protein sequence ID" value="MBS7525464.1"/>
    <property type="molecule type" value="Genomic_DNA"/>
</dbReference>
<dbReference type="PIRSF" id="PIRSF016897">
    <property type="entry name" value="GlpP"/>
    <property type="match status" value="1"/>
</dbReference>
<name>A0ABS5PK39_9FIRM</name>
<proteinExistence type="predicted"/>
<keyword evidence="2" id="KW-1185">Reference proteome</keyword>
<dbReference type="InterPro" id="IPR013785">
    <property type="entry name" value="Aldolase_TIM"/>
</dbReference>
<comment type="caution">
    <text evidence="1">The sequence shown here is derived from an EMBL/GenBank/DDBJ whole genome shotgun (WGS) entry which is preliminary data.</text>
</comment>
<dbReference type="RefSeq" id="WP_213235243.1">
    <property type="nucleotide sequence ID" value="NZ_JAHBCL010000002.1"/>
</dbReference>
<dbReference type="SUPFAM" id="SSF110391">
    <property type="entry name" value="GlpP-like"/>
    <property type="match status" value="1"/>
</dbReference>
<gene>
    <name evidence="1" type="ORF">KHM83_02090</name>
</gene>
<dbReference type="Proteomes" id="UP000746471">
    <property type="component" value="Unassembled WGS sequence"/>
</dbReference>
<reference evidence="1 2" key="1">
    <citation type="submission" date="2021-05" db="EMBL/GenBank/DDBJ databases">
        <title>Fusibacter ferrireducens sp. nov., an anaerobic, sulfur- and Fe-reducing bacterium isolated from the mangrove sediment.</title>
        <authorList>
            <person name="Qiu D."/>
        </authorList>
    </citation>
    <scope>NUCLEOTIDE SEQUENCE [LARGE SCALE GENOMIC DNA]</scope>
    <source>
        <strain evidence="1 2">DSM 12116</strain>
    </source>
</reference>
<evidence type="ECO:0000313" key="2">
    <source>
        <dbReference type="Proteomes" id="UP000746471"/>
    </source>
</evidence>
<dbReference type="Gene3D" id="3.20.20.70">
    <property type="entry name" value="Aldolase class I"/>
    <property type="match status" value="1"/>
</dbReference>
<evidence type="ECO:0000313" key="1">
    <source>
        <dbReference type="EMBL" id="MBS7525464.1"/>
    </source>
</evidence>
<dbReference type="PANTHER" id="PTHR35787">
    <property type="entry name" value="GLYCEROL UPTAKE OPERON ANTITERMINATOR REGULATORY PROTEIN"/>
    <property type="match status" value="1"/>
</dbReference>
<sequence>MGNQLLSGLHINPIIAAIHHEDALDEALNSQVEIVFLLTSNILSLEETVSRVKATGKKVFVHADLVEGLSRDLMGLKFICDVTKPDGIITTKTHLIKACKKMNVMAIQRIFLLDSHNFESGVKSVYDCSPDAVEILPGIMPTMTSQFVSLTKKPIITGGLITTKDDIIQSLKAGASGISTSKREIWND</sequence>
<accession>A0ABS5PK39</accession>
<protein>
    <submittedName>
        <fullName evidence="1">Glycerol-3-phosphate responsive antiterminator</fullName>
    </submittedName>
</protein>
<dbReference type="InterPro" id="IPR006699">
    <property type="entry name" value="GlpP"/>
</dbReference>
<dbReference type="PANTHER" id="PTHR35787:SF1">
    <property type="entry name" value="GLYCEROL UPTAKE OPERON ANTITERMINATOR REGULATORY PROTEIN"/>
    <property type="match status" value="1"/>
</dbReference>